<dbReference type="InterPro" id="IPR036691">
    <property type="entry name" value="Endo/exonu/phosph_ase_sf"/>
</dbReference>
<organism evidence="2 3">
    <name type="scientific">Roseibium suaedae</name>
    <dbReference type="NCBI Taxonomy" id="735517"/>
    <lineage>
        <taxon>Bacteria</taxon>
        <taxon>Pseudomonadati</taxon>
        <taxon>Pseudomonadota</taxon>
        <taxon>Alphaproteobacteria</taxon>
        <taxon>Hyphomicrobiales</taxon>
        <taxon>Stappiaceae</taxon>
        <taxon>Roseibium</taxon>
    </lineage>
</organism>
<dbReference type="Gene3D" id="3.60.10.10">
    <property type="entry name" value="Endonuclease/exonuclease/phosphatase"/>
    <property type="match status" value="1"/>
</dbReference>
<dbReference type="GO" id="GO:0016020">
    <property type="term" value="C:membrane"/>
    <property type="evidence" value="ECO:0007669"/>
    <property type="project" value="GOC"/>
</dbReference>
<dbReference type="InterPro" id="IPR005135">
    <property type="entry name" value="Endo/exonuclease/phosphatase"/>
</dbReference>
<dbReference type="OrthoDB" id="9813425at2"/>
<proteinExistence type="predicted"/>
<keyword evidence="2" id="KW-0540">Nuclease</keyword>
<keyword evidence="2" id="KW-0378">Hydrolase</keyword>
<dbReference type="PANTHER" id="PTHR14859">
    <property type="entry name" value="CALCOFLUOR WHITE HYPERSENSITIVE PROTEIN PRECURSOR"/>
    <property type="match status" value="1"/>
</dbReference>
<dbReference type="STRING" id="735517.SAMN05444272_1414"/>
<dbReference type="GO" id="GO:0004527">
    <property type="term" value="F:exonuclease activity"/>
    <property type="evidence" value="ECO:0007669"/>
    <property type="project" value="UniProtKB-KW"/>
</dbReference>
<evidence type="ECO:0000313" key="3">
    <source>
        <dbReference type="Proteomes" id="UP000186002"/>
    </source>
</evidence>
<evidence type="ECO:0000313" key="2">
    <source>
        <dbReference type="EMBL" id="SHL96178.1"/>
    </source>
</evidence>
<gene>
    <name evidence="2" type="ORF">SAMN05444272_1414</name>
</gene>
<dbReference type="SUPFAM" id="SSF56219">
    <property type="entry name" value="DNase I-like"/>
    <property type="match status" value="1"/>
</dbReference>
<sequence length="242" mass="26882">MLKIGSYNIQKSIGVDARRRPERTLQVIREMDCDILALQEADRRFGPRQSTLCPEEIADQTDFQIVPLAVRSKSLGWHGNALLVRKSARILSCSRLDLPQLEPRGAVTAEVEVKGIRIRIASMHLSLVGTFRKRQILSIMDQIHSSAHDMPTVLVGDLNEWRDGASSLKLFSPHFEVTTPGRSFPSPMPVASLDRIITSPNVRVMTAGVHKSATAKIASDHLPVWAELAIEQSERFAKASMV</sequence>
<name>A0A1M7EXB4_9HYPH</name>
<evidence type="ECO:0000259" key="1">
    <source>
        <dbReference type="Pfam" id="PF03372"/>
    </source>
</evidence>
<keyword evidence="3" id="KW-1185">Reference proteome</keyword>
<dbReference type="GO" id="GO:0006506">
    <property type="term" value="P:GPI anchor biosynthetic process"/>
    <property type="evidence" value="ECO:0007669"/>
    <property type="project" value="TreeGrafter"/>
</dbReference>
<keyword evidence="2" id="KW-0255">Endonuclease</keyword>
<dbReference type="InterPro" id="IPR051916">
    <property type="entry name" value="GPI-anchor_lipid_remodeler"/>
</dbReference>
<dbReference type="PANTHER" id="PTHR14859:SF15">
    <property type="entry name" value="ENDONUCLEASE_EXONUCLEASE_PHOSPHATASE DOMAIN-CONTAINING PROTEIN"/>
    <property type="match status" value="1"/>
</dbReference>
<reference evidence="2 3" key="1">
    <citation type="submission" date="2016-11" db="EMBL/GenBank/DDBJ databases">
        <authorList>
            <person name="Jaros S."/>
            <person name="Januszkiewicz K."/>
            <person name="Wedrychowicz H."/>
        </authorList>
    </citation>
    <scope>NUCLEOTIDE SEQUENCE [LARGE SCALE GENOMIC DNA]</scope>
    <source>
        <strain evidence="2 3">DSM 22153</strain>
    </source>
</reference>
<dbReference type="Pfam" id="PF03372">
    <property type="entry name" value="Exo_endo_phos"/>
    <property type="match status" value="1"/>
</dbReference>
<accession>A0A1M7EXB4</accession>
<dbReference type="AlphaFoldDB" id="A0A1M7EXB4"/>
<dbReference type="EMBL" id="FRBW01000002">
    <property type="protein sequence ID" value="SHL96178.1"/>
    <property type="molecule type" value="Genomic_DNA"/>
</dbReference>
<keyword evidence="2" id="KW-0269">Exonuclease</keyword>
<protein>
    <submittedName>
        <fullName evidence="2">Metal-dependent hydrolase, endonuclease/exonuclease/phosphatase family</fullName>
    </submittedName>
</protein>
<dbReference type="Proteomes" id="UP000186002">
    <property type="component" value="Unassembled WGS sequence"/>
</dbReference>
<feature type="domain" description="Endonuclease/exonuclease/phosphatase" evidence="1">
    <location>
        <begin position="5"/>
        <end position="221"/>
    </location>
</feature>
<dbReference type="RefSeq" id="WP_073011157.1">
    <property type="nucleotide sequence ID" value="NZ_FRBW01000002.1"/>
</dbReference>
<dbReference type="GO" id="GO:0004519">
    <property type="term" value="F:endonuclease activity"/>
    <property type="evidence" value="ECO:0007669"/>
    <property type="project" value="UniProtKB-KW"/>
</dbReference>